<comment type="similarity">
    <text evidence="1">Belongs to the AHA1 family.</text>
</comment>
<evidence type="ECO:0000313" key="3">
    <source>
        <dbReference type="EMBL" id="CAB4900151.1"/>
    </source>
</evidence>
<dbReference type="InterPro" id="IPR023393">
    <property type="entry name" value="START-like_dom_sf"/>
</dbReference>
<evidence type="ECO:0000256" key="1">
    <source>
        <dbReference type="ARBA" id="ARBA00006817"/>
    </source>
</evidence>
<gene>
    <name evidence="3" type="ORF">UFOPK3376_03365</name>
</gene>
<dbReference type="Pfam" id="PF08327">
    <property type="entry name" value="AHSA1"/>
    <property type="match status" value="1"/>
</dbReference>
<feature type="domain" description="Activator of Hsp90 ATPase homologue 1/2-like C-terminal" evidence="2">
    <location>
        <begin position="12"/>
        <end position="136"/>
    </location>
</feature>
<dbReference type="EMBL" id="CAFBLP010000183">
    <property type="protein sequence ID" value="CAB4900151.1"/>
    <property type="molecule type" value="Genomic_DNA"/>
</dbReference>
<protein>
    <submittedName>
        <fullName evidence="3">Unannotated protein</fullName>
    </submittedName>
</protein>
<dbReference type="AlphaFoldDB" id="A0A6J7FX11"/>
<proteinExistence type="inferred from homology"/>
<dbReference type="InterPro" id="IPR013538">
    <property type="entry name" value="ASHA1/2-like_C"/>
</dbReference>
<sequence>MEPLVFSFEVACPQERAFDLWANRIETWWPSDHTVSGRDDLTVVLESGVGGRIFERTPEGEEHDWGEVTAWEPPQQLSYLWHLRSDRSDATFVTVRFVPNGPDDTTIEIEHDGWERLGSYAEDRRNRNSAGWQTLMPHYLNAASSTSEEKQS</sequence>
<reference evidence="3" key="1">
    <citation type="submission" date="2020-05" db="EMBL/GenBank/DDBJ databases">
        <authorList>
            <person name="Chiriac C."/>
            <person name="Salcher M."/>
            <person name="Ghai R."/>
            <person name="Kavagutti S V."/>
        </authorList>
    </citation>
    <scope>NUCLEOTIDE SEQUENCE</scope>
</reference>
<accession>A0A6J7FX11</accession>
<evidence type="ECO:0000259" key="2">
    <source>
        <dbReference type="Pfam" id="PF08327"/>
    </source>
</evidence>
<dbReference type="SUPFAM" id="SSF55961">
    <property type="entry name" value="Bet v1-like"/>
    <property type="match status" value="1"/>
</dbReference>
<organism evidence="3">
    <name type="scientific">freshwater metagenome</name>
    <dbReference type="NCBI Taxonomy" id="449393"/>
    <lineage>
        <taxon>unclassified sequences</taxon>
        <taxon>metagenomes</taxon>
        <taxon>ecological metagenomes</taxon>
    </lineage>
</organism>
<dbReference type="Gene3D" id="3.30.530.20">
    <property type="match status" value="1"/>
</dbReference>
<name>A0A6J7FX11_9ZZZZ</name>